<keyword evidence="10" id="KW-1133">Transmembrane helix</keyword>
<dbReference type="InterPro" id="IPR005467">
    <property type="entry name" value="His_kinase_dom"/>
</dbReference>
<organism evidence="15 16">
    <name type="scientific">Nocardioides panaciterrulae</name>
    <dbReference type="NCBI Taxonomy" id="661492"/>
    <lineage>
        <taxon>Bacteria</taxon>
        <taxon>Bacillati</taxon>
        <taxon>Actinomycetota</taxon>
        <taxon>Actinomycetes</taxon>
        <taxon>Propionibacteriales</taxon>
        <taxon>Nocardioidaceae</taxon>
        <taxon>Nocardioides</taxon>
    </lineage>
</organism>
<comment type="cofactor">
    <cofactor evidence="2">
        <name>a divalent metal cation</name>
        <dbReference type="ChEBI" id="CHEBI:60240"/>
    </cofactor>
</comment>
<dbReference type="InterPro" id="IPR036097">
    <property type="entry name" value="HisK_dim/P_sf"/>
</dbReference>
<keyword evidence="6" id="KW-0808">Transferase</keyword>
<dbReference type="InterPro" id="IPR050736">
    <property type="entry name" value="Sensor_HK_Regulatory"/>
</dbReference>
<evidence type="ECO:0000256" key="6">
    <source>
        <dbReference type="ARBA" id="ARBA00022679"/>
    </source>
</evidence>
<proteinExistence type="predicted"/>
<dbReference type="InterPro" id="IPR003661">
    <property type="entry name" value="HisK_dim/P_dom"/>
</dbReference>
<dbReference type="CDD" id="cd00130">
    <property type="entry name" value="PAS"/>
    <property type="match status" value="1"/>
</dbReference>
<keyword evidence="10" id="KW-0812">Transmembrane</keyword>
<evidence type="ECO:0000259" key="14">
    <source>
        <dbReference type="PROSITE" id="PS50113"/>
    </source>
</evidence>
<evidence type="ECO:0000256" key="7">
    <source>
        <dbReference type="ARBA" id="ARBA00022777"/>
    </source>
</evidence>
<dbReference type="InterPro" id="IPR001610">
    <property type="entry name" value="PAC"/>
</dbReference>
<evidence type="ECO:0000256" key="2">
    <source>
        <dbReference type="ARBA" id="ARBA00001968"/>
    </source>
</evidence>
<feature type="chain" id="PRO_5030863457" description="histidine kinase" evidence="11">
    <location>
        <begin position="23"/>
        <end position="673"/>
    </location>
</feature>
<dbReference type="EC" id="2.7.13.3" evidence="4"/>
<dbReference type="PROSITE" id="PS50112">
    <property type="entry name" value="PAS"/>
    <property type="match status" value="1"/>
</dbReference>
<keyword evidence="11" id="KW-0732">Signal</keyword>
<dbReference type="PROSITE" id="PS50109">
    <property type="entry name" value="HIS_KIN"/>
    <property type="match status" value="1"/>
</dbReference>
<dbReference type="SUPFAM" id="SSF47384">
    <property type="entry name" value="Homodimeric domain of signal transducing histidine kinase"/>
    <property type="match status" value="1"/>
</dbReference>
<name>A0A7Y9JBY6_9ACTN</name>
<dbReference type="FunFam" id="1.10.287.130:FF:000001">
    <property type="entry name" value="Two-component sensor histidine kinase"/>
    <property type="match status" value="1"/>
</dbReference>
<evidence type="ECO:0000259" key="13">
    <source>
        <dbReference type="PROSITE" id="PS50112"/>
    </source>
</evidence>
<evidence type="ECO:0000259" key="12">
    <source>
        <dbReference type="PROSITE" id="PS50109"/>
    </source>
</evidence>
<comment type="catalytic activity">
    <reaction evidence="1">
        <text>ATP + protein L-histidine = ADP + protein N-phospho-L-histidine.</text>
        <dbReference type="EC" id="2.7.13.3"/>
    </reaction>
</comment>
<dbReference type="PRINTS" id="PR00344">
    <property type="entry name" value="BCTRLSENSOR"/>
</dbReference>
<evidence type="ECO:0000256" key="3">
    <source>
        <dbReference type="ARBA" id="ARBA00004236"/>
    </source>
</evidence>
<evidence type="ECO:0000256" key="4">
    <source>
        <dbReference type="ARBA" id="ARBA00012438"/>
    </source>
</evidence>
<evidence type="ECO:0000256" key="11">
    <source>
        <dbReference type="SAM" id="SignalP"/>
    </source>
</evidence>
<evidence type="ECO:0000313" key="15">
    <source>
        <dbReference type="EMBL" id="NYD42666.1"/>
    </source>
</evidence>
<dbReference type="SMART" id="SM00388">
    <property type="entry name" value="HisKA"/>
    <property type="match status" value="1"/>
</dbReference>
<keyword evidence="9 10" id="KW-0472">Membrane</keyword>
<dbReference type="GO" id="GO:0005886">
    <property type="term" value="C:plasma membrane"/>
    <property type="evidence" value="ECO:0007669"/>
    <property type="project" value="UniProtKB-SubCell"/>
</dbReference>
<accession>A0A7Y9JBY6</accession>
<comment type="subcellular location">
    <subcellularLocation>
        <location evidence="3">Cell membrane</location>
    </subcellularLocation>
</comment>
<evidence type="ECO:0000313" key="16">
    <source>
        <dbReference type="Proteomes" id="UP000535511"/>
    </source>
</evidence>
<dbReference type="PANTHER" id="PTHR43711">
    <property type="entry name" value="TWO-COMPONENT HISTIDINE KINASE"/>
    <property type="match status" value="1"/>
</dbReference>
<dbReference type="Pfam" id="PF02518">
    <property type="entry name" value="HATPase_c"/>
    <property type="match status" value="1"/>
</dbReference>
<dbReference type="Proteomes" id="UP000535511">
    <property type="component" value="Unassembled WGS sequence"/>
</dbReference>
<dbReference type="GO" id="GO:0000155">
    <property type="term" value="F:phosphorelay sensor kinase activity"/>
    <property type="evidence" value="ECO:0007669"/>
    <property type="project" value="InterPro"/>
</dbReference>
<dbReference type="SUPFAM" id="SSF55785">
    <property type="entry name" value="PYP-like sensor domain (PAS domain)"/>
    <property type="match status" value="1"/>
</dbReference>
<sequence>MRTSRPLLLAALALGVSGFGVAAVTAVPEGGHGIGIWPVGGATATLLLAPRRWVPALAAGVGVVALLTFLAGGLPGAFMLAVAVGIAVGVWANWRVLTAGREGRPALRTSEDLVRFFGGAGLGALVVGVAAALGSLLSDWGNPLLVGLTVMAAQAASHLTVVPFFLRLRSRESVAPAGERVLQWVLLSVVTMLVFLPHDFPSLVFAVLPVLAWGGLRANPYEALAQGFVVFAIAIQLTSYGFGPFSDIPQAYGLPVDTRPLLLAVFGVDCAAVVVPMVQVVGEQLVLAREAAAERDKVQSIVNGATGVAIIGTDAQGRITLFNPGAQRLLGYAPEEVMGRSTRMFHTEQAIREKAAELGVRDDFGAVALAMAAPARGSDDIRFVRRDGTERTHSMTLDRIVDDRGRVTGYVSTSEDVTERVELQRTLVEALATERTAVERLREVDRVKETFVSSVSHELRTPITSIVGYLEMLDSGDFGTLTEAQADAVRRVSVNSSRLLLLIDDLLTLSRIEDDGLVISDRALDLRVLLRTGYDVVAPAWAGRDLDVRLEMPAEPVPFLGDRDMIERVVVNLLGNAVKFTPEGGEVALCLATRGDSALVEVRDTGIGIPAEEHARIFSRFFRSSTAQRNAIPGSGLGLSIARAVVERHGGRIELASGEGRGTTFRVWLPIVV</sequence>
<feature type="transmembrane region" description="Helical" evidence="10">
    <location>
        <begin position="144"/>
        <end position="166"/>
    </location>
</feature>
<feature type="transmembrane region" description="Helical" evidence="10">
    <location>
        <begin position="77"/>
        <end position="94"/>
    </location>
</feature>
<dbReference type="Pfam" id="PF13426">
    <property type="entry name" value="PAS_9"/>
    <property type="match status" value="1"/>
</dbReference>
<evidence type="ECO:0000256" key="8">
    <source>
        <dbReference type="ARBA" id="ARBA00023012"/>
    </source>
</evidence>
<dbReference type="PROSITE" id="PS50113">
    <property type="entry name" value="PAC"/>
    <property type="match status" value="1"/>
</dbReference>
<comment type="caution">
    <text evidence="15">The sequence shown here is derived from an EMBL/GenBank/DDBJ whole genome shotgun (WGS) entry which is preliminary data.</text>
</comment>
<dbReference type="Pfam" id="PF00512">
    <property type="entry name" value="HisKA"/>
    <property type="match status" value="1"/>
</dbReference>
<dbReference type="Gene3D" id="1.10.287.130">
    <property type="match status" value="1"/>
</dbReference>
<protein>
    <recommendedName>
        <fullName evidence="4">histidine kinase</fullName>
        <ecNumber evidence="4">2.7.13.3</ecNumber>
    </recommendedName>
</protein>
<feature type="transmembrane region" description="Helical" evidence="10">
    <location>
        <begin position="53"/>
        <end position="70"/>
    </location>
</feature>
<feature type="transmembrane region" description="Helical" evidence="10">
    <location>
        <begin position="186"/>
        <end position="211"/>
    </location>
</feature>
<gene>
    <name evidence="15" type="ORF">BJZ21_002749</name>
</gene>
<dbReference type="AlphaFoldDB" id="A0A7Y9JBY6"/>
<dbReference type="InterPro" id="IPR003594">
    <property type="entry name" value="HATPase_dom"/>
</dbReference>
<dbReference type="SMART" id="SM00387">
    <property type="entry name" value="HATPase_c"/>
    <property type="match status" value="1"/>
</dbReference>
<feature type="domain" description="Histidine kinase" evidence="12">
    <location>
        <begin position="454"/>
        <end position="673"/>
    </location>
</feature>
<keyword evidence="7" id="KW-0418">Kinase</keyword>
<dbReference type="NCBIfam" id="TIGR00229">
    <property type="entry name" value="sensory_box"/>
    <property type="match status" value="1"/>
</dbReference>
<dbReference type="InterPro" id="IPR000700">
    <property type="entry name" value="PAS-assoc_C"/>
</dbReference>
<keyword evidence="16" id="KW-1185">Reference proteome</keyword>
<feature type="domain" description="PAC" evidence="14">
    <location>
        <begin position="377"/>
        <end position="429"/>
    </location>
</feature>
<keyword evidence="5" id="KW-0597">Phosphoprotein</keyword>
<dbReference type="InterPro" id="IPR035965">
    <property type="entry name" value="PAS-like_dom_sf"/>
</dbReference>
<dbReference type="RefSeq" id="WP_179664274.1">
    <property type="nucleotide sequence ID" value="NZ_JACCBG010000001.1"/>
</dbReference>
<feature type="transmembrane region" description="Helical" evidence="10">
    <location>
        <begin position="114"/>
        <end position="137"/>
    </location>
</feature>
<feature type="domain" description="PAS" evidence="13">
    <location>
        <begin position="294"/>
        <end position="348"/>
    </location>
</feature>
<dbReference type="FunFam" id="3.30.565.10:FF:000006">
    <property type="entry name" value="Sensor histidine kinase WalK"/>
    <property type="match status" value="1"/>
</dbReference>
<evidence type="ECO:0000256" key="5">
    <source>
        <dbReference type="ARBA" id="ARBA00022553"/>
    </source>
</evidence>
<dbReference type="InterPro" id="IPR000014">
    <property type="entry name" value="PAS"/>
</dbReference>
<dbReference type="PANTHER" id="PTHR43711:SF1">
    <property type="entry name" value="HISTIDINE KINASE 1"/>
    <property type="match status" value="1"/>
</dbReference>
<reference evidence="15 16" key="1">
    <citation type="submission" date="2020-07" db="EMBL/GenBank/DDBJ databases">
        <title>Sequencing the genomes of 1000 actinobacteria strains.</title>
        <authorList>
            <person name="Klenk H.-P."/>
        </authorList>
    </citation>
    <scope>NUCLEOTIDE SEQUENCE [LARGE SCALE GENOMIC DNA]</scope>
    <source>
        <strain evidence="15 16">DSM 21350</strain>
    </source>
</reference>
<dbReference type="SUPFAM" id="SSF55874">
    <property type="entry name" value="ATPase domain of HSP90 chaperone/DNA topoisomerase II/histidine kinase"/>
    <property type="match status" value="1"/>
</dbReference>
<evidence type="ECO:0000256" key="9">
    <source>
        <dbReference type="ARBA" id="ARBA00023136"/>
    </source>
</evidence>
<dbReference type="CDD" id="cd00082">
    <property type="entry name" value="HisKA"/>
    <property type="match status" value="1"/>
</dbReference>
<dbReference type="GO" id="GO:0005509">
    <property type="term" value="F:calcium ion binding"/>
    <property type="evidence" value="ECO:0007669"/>
    <property type="project" value="UniProtKB-ARBA"/>
</dbReference>
<dbReference type="InterPro" id="IPR004358">
    <property type="entry name" value="Sig_transdc_His_kin-like_C"/>
</dbReference>
<evidence type="ECO:0000256" key="1">
    <source>
        <dbReference type="ARBA" id="ARBA00000085"/>
    </source>
</evidence>
<dbReference type="Gene3D" id="3.30.450.20">
    <property type="entry name" value="PAS domain"/>
    <property type="match status" value="1"/>
</dbReference>
<dbReference type="EMBL" id="JACCBG010000001">
    <property type="protein sequence ID" value="NYD42666.1"/>
    <property type="molecule type" value="Genomic_DNA"/>
</dbReference>
<dbReference type="SMART" id="SM00091">
    <property type="entry name" value="PAS"/>
    <property type="match status" value="1"/>
</dbReference>
<dbReference type="SMART" id="SM00086">
    <property type="entry name" value="PAC"/>
    <property type="match status" value="1"/>
</dbReference>
<keyword evidence="8" id="KW-0902">Two-component regulatory system</keyword>
<dbReference type="CDD" id="cd00075">
    <property type="entry name" value="HATPase"/>
    <property type="match status" value="1"/>
</dbReference>
<dbReference type="InterPro" id="IPR036890">
    <property type="entry name" value="HATPase_C_sf"/>
</dbReference>
<feature type="transmembrane region" description="Helical" evidence="10">
    <location>
        <begin position="262"/>
        <end position="281"/>
    </location>
</feature>
<dbReference type="Gene3D" id="3.30.565.10">
    <property type="entry name" value="Histidine kinase-like ATPase, C-terminal domain"/>
    <property type="match status" value="1"/>
</dbReference>
<feature type="transmembrane region" description="Helical" evidence="10">
    <location>
        <begin position="223"/>
        <end position="242"/>
    </location>
</feature>
<evidence type="ECO:0000256" key="10">
    <source>
        <dbReference type="SAM" id="Phobius"/>
    </source>
</evidence>
<feature type="signal peptide" evidence="11">
    <location>
        <begin position="1"/>
        <end position="22"/>
    </location>
</feature>